<dbReference type="EMBL" id="VWOX01000004">
    <property type="protein sequence ID" value="KAA5544447.1"/>
    <property type="molecule type" value="Genomic_DNA"/>
</dbReference>
<evidence type="ECO:0000259" key="4">
    <source>
        <dbReference type="Pfam" id="PF09990"/>
    </source>
</evidence>
<dbReference type="Pfam" id="PF09990">
    <property type="entry name" value="DUF2231"/>
    <property type="match status" value="1"/>
</dbReference>
<feature type="region of interest" description="Disordered" evidence="1">
    <location>
        <begin position="335"/>
        <end position="385"/>
    </location>
</feature>
<keyword evidence="2" id="KW-0472">Membrane</keyword>
<feature type="compositionally biased region" description="Acidic residues" evidence="1">
    <location>
        <begin position="335"/>
        <end position="352"/>
    </location>
</feature>
<gene>
    <name evidence="5" type="ORF">FYK55_08940</name>
</gene>
<organism evidence="5 6">
    <name type="scientific">Roseiconus nitratireducens</name>
    <dbReference type="NCBI Taxonomy" id="2605748"/>
    <lineage>
        <taxon>Bacteria</taxon>
        <taxon>Pseudomonadati</taxon>
        <taxon>Planctomycetota</taxon>
        <taxon>Planctomycetia</taxon>
        <taxon>Pirellulales</taxon>
        <taxon>Pirellulaceae</taxon>
        <taxon>Roseiconus</taxon>
    </lineage>
</organism>
<feature type="transmembrane region" description="Helical" evidence="2">
    <location>
        <begin position="258"/>
        <end position="279"/>
    </location>
</feature>
<evidence type="ECO:0000259" key="3">
    <source>
        <dbReference type="Pfam" id="PF07635"/>
    </source>
</evidence>
<evidence type="ECO:0000313" key="5">
    <source>
        <dbReference type="EMBL" id="KAA5544447.1"/>
    </source>
</evidence>
<evidence type="ECO:0000256" key="2">
    <source>
        <dbReference type="SAM" id="Phobius"/>
    </source>
</evidence>
<dbReference type="RefSeq" id="WP_150076057.1">
    <property type="nucleotide sequence ID" value="NZ_VWOX01000004.1"/>
</dbReference>
<name>A0A5M6DA65_9BACT</name>
<dbReference type="InterPro" id="IPR019251">
    <property type="entry name" value="DUF2231_TM"/>
</dbReference>
<sequence>MSVPISDSLNPVPLSQRGLSIGCWCLMVAAFVAISTRPAAAQERTAVDEQGRMISFERDVVPIFIKHCLECHNEDEAKNDFRIDDPDSVMSYVEPEDAQSSTMFVDYMLSEDPDYLMPPPSHGGPLLPAELAVIHAWIQEGADWPEGLTFAAGLVPAEAAEPVTHEPSEPQTLAGRLWMFQGFFHPATVHFPIALFLFGALFVVLGWKWPAMGTQIPLACLLLGAPTALAATAMGWAFATEQGYGSWTKIDFDSEVFWHRWSGVIVTVSSVLFALIALVGRRKNSLGMERTWKFGLIVIAVLVGLVGHQGGELSYGKDFYPRAFEILLGSGDDADAAEAEDQPAEQTPEEVVSETSSDVADQSSIPALLPDPASGSDAFVTAAAG</sequence>
<feature type="transmembrane region" description="Helical" evidence="2">
    <location>
        <begin position="189"/>
        <end position="207"/>
    </location>
</feature>
<evidence type="ECO:0000256" key="1">
    <source>
        <dbReference type="SAM" id="MobiDB-lite"/>
    </source>
</evidence>
<feature type="transmembrane region" description="Helical" evidence="2">
    <location>
        <begin position="219"/>
        <end position="238"/>
    </location>
</feature>
<reference evidence="5 6" key="1">
    <citation type="submission" date="2019-08" db="EMBL/GenBank/DDBJ databases">
        <authorList>
            <person name="Dhanesh K."/>
            <person name="Kumar G."/>
            <person name="Sasikala C."/>
            <person name="Venkata Ramana C."/>
        </authorList>
    </citation>
    <scope>NUCLEOTIDE SEQUENCE [LARGE SCALE GENOMIC DNA]</scope>
    <source>
        <strain evidence="5 6">JC645</strain>
    </source>
</reference>
<dbReference type="PANTHER" id="PTHR35889">
    <property type="entry name" value="CYCLOINULO-OLIGOSACCHARIDE FRUCTANOTRANSFERASE-RELATED"/>
    <property type="match status" value="1"/>
</dbReference>
<dbReference type="AlphaFoldDB" id="A0A5M6DA65"/>
<protein>
    <submittedName>
        <fullName evidence="5">Cytochrome C</fullName>
    </submittedName>
</protein>
<dbReference type="InterPro" id="IPR011429">
    <property type="entry name" value="Cyt_c_Planctomycete-type"/>
</dbReference>
<comment type="caution">
    <text evidence="5">The sequence shown here is derived from an EMBL/GenBank/DDBJ whole genome shotgun (WGS) entry which is preliminary data.</text>
</comment>
<evidence type="ECO:0000313" key="6">
    <source>
        <dbReference type="Proteomes" id="UP000324479"/>
    </source>
</evidence>
<dbReference type="Proteomes" id="UP000324479">
    <property type="component" value="Unassembled WGS sequence"/>
</dbReference>
<keyword evidence="2" id="KW-1133">Transmembrane helix</keyword>
<feature type="domain" description="Cytochrome C Planctomycete-type" evidence="3">
    <location>
        <begin position="68"/>
        <end position="120"/>
    </location>
</feature>
<dbReference type="PANTHER" id="PTHR35889:SF3">
    <property type="entry name" value="F-BOX DOMAIN-CONTAINING PROTEIN"/>
    <property type="match status" value="1"/>
</dbReference>
<dbReference type="Pfam" id="PF07635">
    <property type="entry name" value="PSCyt1"/>
    <property type="match status" value="1"/>
</dbReference>
<proteinExistence type="predicted"/>
<keyword evidence="6" id="KW-1185">Reference proteome</keyword>
<feature type="transmembrane region" description="Helical" evidence="2">
    <location>
        <begin position="291"/>
        <end position="311"/>
    </location>
</feature>
<accession>A0A5M6DA65</accession>
<keyword evidence="2" id="KW-0812">Transmembrane</keyword>
<feature type="domain" description="DUF2231" evidence="4">
    <location>
        <begin position="184"/>
        <end position="316"/>
    </location>
</feature>
<feature type="compositionally biased region" description="Polar residues" evidence="1">
    <location>
        <begin position="353"/>
        <end position="365"/>
    </location>
</feature>